<protein>
    <submittedName>
        <fullName evidence="1">Uncharacterized protein</fullName>
    </submittedName>
</protein>
<evidence type="ECO:0000313" key="2">
    <source>
        <dbReference type="Proteomes" id="UP000055702"/>
    </source>
</evidence>
<comment type="caution">
    <text evidence="1">The sequence shown here is derived from an EMBL/GenBank/DDBJ whole genome shotgun (WGS) entry which is preliminary data.</text>
</comment>
<gene>
    <name evidence="1" type="ORF">AWJ07_19925</name>
</gene>
<dbReference type="EMBL" id="LRDC01000036">
    <property type="protein sequence ID" value="KVX00755.1"/>
    <property type="molecule type" value="Genomic_DNA"/>
</dbReference>
<reference evidence="1 2" key="1">
    <citation type="submission" date="2016-01" db="EMBL/GenBank/DDBJ databases">
        <title>Draft genome of the antarctic isolate Shewanella frigidimarina Ag06-30.</title>
        <authorList>
            <person name="Parmeciano Di Noto G."/>
            <person name="Vazquez S."/>
            <person name="Mac Cormack W."/>
            <person name="Iriarte A."/>
            <person name="Quiroga C."/>
        </authorList>
    </citation>
    <scope>NUCLEOTIDE SEQUENCE [LARGE SCALE GENOMIC DNA]</scope>
    <source>
        <strain evidence="1 2">Ag06-30</strain>
    </source>
</reference>
<evidence type="ECO:0000313" key="1">
    <source>
        <dbReference type="EMBL" id="KVX00755.1"/>
    </source>
</evidence>
<proteinExistence type="predicted"/>
<accession>A0A125BE57</accession>
<sequence length="221" mass="24188">MNKIVAIIGGSGCLGIMFLFPSGASATLHTPMAFGDVDNSSGAMMMSEYVQKLTALSAKFGFLPPLDWKLAFSDKRGDMTMAEFIPSNESLNNWSRLVCMQGFKGLASDVEPDQFLDSMAATYREHCEGQVIYQQLGNSKVDGLEAVHGLLGCTSMPNIHHSSAVVEASYLSRPQGEMGYFTVISDDENVYLIHKSIRTAIFTTETVPITIDNYRAFMSQP</sequence>
<dbReference type="RefSeq" id="WP_059746766.1">
    <property type="nucleotide sequence ID" value="NZ_LRDC01000036.1"/>
</dbReference>
<dbReference type="AlphaFoldDB" id="A0A125BE57"/>
<name>A0A125BE57_SHEFR</name>
<dbReference type="Proteomes" id="UP000055702">
    <property type="component" value="Unassembled WGS sequence"/>
</dbReference>
<organism evidence="1">
    <name type="scientific">Shewanella frigidimarina</name>
    <dbReference type="NCBI Taxonomy" id="56812"/>
    <lineage>
        <taxon>Bacteria</taxon>
        <taxon>Pseudomonadati</taxon>
        <taxon>Pseudomonadota</taxon>
        <taxon>Gammaproteobacteria</taxon>
        <taxon>Alteromonadales</taxon>
        <taxon>Shewanellaceae</taxon>
        <taxon>Shewanella</taxon>
    </lineage>
</organism>